<proteinExistence type="predicted"/>
<accession>A0A2N0WB41</accession>
<organism evidence="1 2">
    <name type="scientific">Acinetobacter proteolyticus</name>
    <dbReference type="NCBI Taxonomy" id="1776741"/>
    <lineage>
        <taxon>Bacteria</taxon>
        <taxon>Pseudomonadati</taxon>
        <taxon>Pseudomonadota</taxon>
        <taxon>Gammaproteobacteria</taxon>
        <taxon>Moraxellales</taxon>
        <taxon>Moraxellaceae</taxon>
        <taxon>Acinetobacter</taxon>
    </lineage>
</organism>
<evidence type="ECO:0000313" key="1">
    <source>
        <dbReference type="EMBL" id="PKF31722.1"/>
    </source>
</evidence>
<protein>
    <submittedName>
        <fullName evidence="1">Uncharacterized protein</fullName>
    </submittedName>
</protein>
<gene>
    <name evidence="1" type="ORF">CW311_15845</name>
</gene>
<dbReference type="AlphaFoldDB" id="A0A2N0WB41"/>
<comment type="caution">
    <text evidence="1">The sequence shown here is derived from an EMBL/GenBank/DDBJ whole genome shotgun (WGS) entry which is preliminary data.</text>
</comment>
<sequence length="111" mass="12943">MIKDIKDLVKIVYQSDRIKDLLEIMEQDSPYSSDSMDNIPKTKEDKELFVLAANHLRFVVKFGVKNTSEVFVDNGRSYISFQDEFNRWMDSGCKGIELNEISQYLQENPIV</sequence>
<dbReference type="EMBL" id="PISJ01000019">
    <property type="protein sequence ID" value="PKF31722.1"/>
    <property type="molecule type" value="Genomic_DNA"/>
</dbReference>
<dbReference type="RefSeq" id="WP_101237147.1">
    <property type="nucleotide sequence ID" value="NZ_PISJ01000019.1"/>
</dbReference>
<evidence type="ECO:0000313" key="2">
    <source>
        <dbReference type="Proteomes" id="UP000233553"/>
    </source>
</evidence>
<reference evidence="1 2" key="1">
    <citation type="submission" date="2017-12" db="EMBL/GenBank/DDBJ databases">
        <title>Draft Genome sequences of multiple microbial strains isolated from spacecraft associated surfaces.</title>
        <authorList>
            <person name="Seuylemezian A."/>
            <person name="Vaishampayan P."/>
            <person name="Venkateswaran K."/>
        </authorList>
    </citation>
    <scope>NUCLEOTIDE SEQUENCE [LARGE SCALE GENOMIC DNA]</scope>
    <source>
        <strain evidence="1 2">2P01AA</strain>
    </source>
</reference>
<name>A0A2N0WB41_9GAMM</name>
<dbReference type="Proteomes" id="UP000233553">
    <property type="component" value="Unassembled WGS sequence"/>
</dbReference>